<dbReference type="EMBL" id="JACRSV010000003">
    <property type="protein sequence ID" value="MBC8560613.1"/>
    <property type="molecule type" value="Genomic_DNA"/>
</dbReference>
<keyword evidence="11" id="KW-1185">Reference proteome</keyword>
<dbReference type="AlphaFoldDB" id="A0A926E6R8"/>
<keyword evidence="1" id="KW-0963">Cytoplasm</keyword>
<keyword evidence="5" id="KW-0560">Oxidoreductase</keyword>
<dbReference type="CDD" id="cd08175">
    <property type="entry name" value="G1PDH"/>
    <property type="match status" value="1"/>
</dbReference>
<proteinExistence type="predicted"/>
<evidence type="ECO:0000256" key="5">
    <source>
        <dbReference type="ARBA" id="ARBA00023002"/>
    </source>
</evidence>
<dbReference type="SUPFAM" id="SSF56796">
    <property type="entry name" value="Dehydroquinate synthase-like"/>
    <property type="match status" value="1"/>
</dbReference>
<dbReference type="GO" id="GO:0046872">
    <property type="term" value="F:metal ion binding"/>
    <property type="evidence" value="ECO:0007669"/>
    <property type="project" value="UniProtKB-KW"/>
</dbReference>
<keyword evidence="9" id="KW-1208">Phospholipid metabolism</keyword>
<evidence type="ECO:0000256" key="4">
    <source>
        <dbReference type="ARBA" id="ARBA00022857"/>
    </source>
</evidence>
<comment type="caution">
    <text evidence="10">The sequence shown here is derived from an EMBL/GenBank/DDBJ whole genome shotgun (WGS) entry which is preliminary data.</text>
</comment>
<dbReference type="Proteomes" id="UP000610760">
    <property type="component" value="Unassembled WGS sequence"/>
</dbReference>
<sequence>MEFTQLEKHNCICQKQHHMDTQKIVVEPDCLQNLRKYAEEIGLSGPMVAVYDENTYEAVKNCRPDSEYKIVLCAQDLHPDEKAVKTLTKFLQHHLDVRVMAAVGSGTIHDLVRYVSYQRGIPFVSCPTAASVDGFCSCAAVMTFQGKKTTFPAKAPVLVVADLNVIRDAPMRYTLSGVGDMLGKYISLADWKIAHLLTNEYFCPYLYSLTWQALERVRNSCLQLRTGSLNAFRDLTEGLLLSGLSIQMCGNTRPASGAEHHISHALEMGIPVYSDAMHGEKVAVGTCLCAEVYRSIAKIEDISPLVLPYTPISGCFLKNISPELQEFILQENVDDCLAAVDPLKLTSRWSQCREILFSIPDSQQLLILLQQLGCVDSLKSIGVSEDLAEELIQLSPCVRNRLTFMRVLRMIMVPSKIKI</sequence>
<name>A0A926E6R8_9FIRM</name>
<dbReference type="Gene3D" id="1.20.1090.10">
    <property type="entry name" value="Dehydroquinate synthase-like - alpha domain"/>
    <property type="match status" value="1"/>
</dbReference>
<dbReference type="GO" id="GO:0016614">
    <property type="term" value="F:oxidoreductase activity, acting on CH-OH group of donors"/>
    <property type="evidence" value="ECO:0007669"/>
    <property type="project" value="InterPro"/>
</dbReference>
<dbReference type="Pfam" id="PF13685">
    <property type="entry name" value="Fe-ADH_2"/>
    <property type="match status" value="1"/>
</dbReference>
<keyword evidence="7" id="KW-0443">Lipid metabolism</keyword>
<evidence type="ECO:0000256" key="1">
    <source>
        <dbReference type="ARBA" id="ARBA00022490"/>
    </source>
</evidence>
<gene>
    <name evidence="10" type="ORF">H8710_11115</name>
</gene>
<evidence type="ECO:0000313" key="11">
    <source>
        <dbReference type="Proteomes" id="UP000610760"/>
    </source>
</evidence>
<evidence type="ECO:0000313" key="10">
    <source>
        <dbReference type="EMBL" id="MBC8560613.1"/>
    </source>
</evidence>
<dbReference type="GO" id="GO:0008654">
    <property type="term" value="P:phospholipid biosynthetic process"/>
    <property type="evidence" value="ECO:0007669"/>
    <property type="project" value="UniProtKB-KW"/>
</dbReference>
<organism evidence="10 11">
    <name type="scientific">Fumia xinanensis</name>
    <dbReference type="NCBI Taxonomy" id="2763659"/>
    <lineage>
        <taxon>Bacteria</taxon>
        <taxon>Bacillati</taxon>
        <taxon>Bacillota</taxon>
        <taxon>Clostridia</taxon>
        <taxon>Eubacteriales</taxon>
        <taxon>Oscillospiraceae</taxon>
        <taxon>Fumia</taxon>
    </lineage>
</organism>
<evidence type="ECO:0000256" key="3">
    <source>
        <dbReference type="ARBA" id="ARBA00022723"/>
    </source>
</evidence>
<reference evidence="10" key="1">
    <citation type="submission" date="2020-08" db="EMBL/GenBank/DDBJ databases">
        <title>Genome public.</title>
        <authorList>
            <person name="Liu C."/>
            <person name="Sun Q."/>
        </authorList>
    </citation>
    <scope>NUCLEOTIDE SEQUENCE</scope>
    <source>
        <strain evidence="10">NSJ-33</strain>
    </source>
</reference>
<dbReference type="Gene3D" id="3.40.50.1970">
    <property type="match status" value="1"/>
</dbReference>
<dbReference type="RefSeq" id="WP_249295696.1">
    <property type="nucleotide sequence ID" value="NZ_JACRSV010000003.1"/>
</dbReference>
<evidence type="ECO:0000256" key="6">
    <source>
        <dbReference type="ARBA" id="ARBA00023027"/>
    </source>
</evidence>
<keyword evidence="2" id="KW-0444">Lipid biosynthesis</keyword>
<keyword evidence="4" id="KW-0521">NADP</keyword>
<dbReference type="InterPro" id="IPR016205">
    <property type="entry name" value="Glycerol_DH"/>
</dbReference>
<dbReference type="PANTHER" id="PTHR43616:SF5">
    <property type="entry name" value="GLYCEROL DEHYDROGENASE 1"/>
    <property type="match status" value="1"/>
</dbReference>
<keyword evidence="6" id="KW-0520">NAD</keyword>
<evidence type="ECO:0000256" key="7">
    <source>
        <dbReference type="ARBA" id="ARBA00023098"/>
    </source>
</evidence>
<accession>A0A926E6R8</accession>
<dbReference type="PANTHER" id="PTHR43616">
    <property type="entry name" value="GLYCEROL DEHYDROGENASE"/>
    <property type="match status" value="1"/>
</dbReference>
<keyword evidence="3" id="KW-0479">Metal-binding</keyword>
<evidence type="ECO:0000256" key="9">
    <source>
        <dbReference type="ARBA" id="ARBA00023264"/>
    </source>
</evidence>
<keyword evidence="8" id="KW-0594">Phospholipid biosynthesis</keyword>
<evidence type="ECO:0000256" key="8">
    <source>
        <dbReference type="ARBA" id="ARBA00023209"/>
    </source>
</evidence>
<evidence type="ECO:0000256" key="2">
    <source>
        <dbReference type="ARBA" id="ARBA00022516"/>
    </source>
</evidence>
<protein>
    <submittedName>
        <fullName evidence="10">Sn-glycerol-1-phosphate dehydrogenase</fullName>
    </submittedName>
</protein>
<dbReference type="InterPro" id="IPR032837">
    <property type="entry name" value="G1PDH"/>
</dbReference>